<name>A0ABU7ZIA5_9HYPH</name>
<protein>
    <recommendedName>
        <fullName evidence="3">Transposase</fullName>
    </recommendedName>
</protein>
<sequence length="95" mass="10514">MARSLRGHDPEITAIPLFLERLEFTGALVTIDAIGFQRSIAKANRSKGAACLSTIRHTALNFIRSIPDRASIKVRRKAAGWDGSDLISTIIQPWR</sequence>
<dbReference type="Proteomes" id="UP001380822">
    <property type="component" value="Unassembled WGS sequence"/>
</dbReference>
<organism evidence="1 2">
    <name type="scientific">Pannonibacter anstelovis</name>
    <dbReference type="NCBI Taxonomy" id="3121537"/>
    <lineage>
        <taxon>Bacteria</taxon>
        <taxon>Pseudomonadati</taxon>
        <taxon>Pseudomonadota</taxon>
        <taxon>Alphaproteobacteria</taxon>
        <taxon>Hyphomicrobiales</taxon>
        <taxon>Stappiaceae</taxon>
        <taxon>Pannonibacter</taxon>
    </lineage>
</organism>
<dbReference type="RefSeq" id="WP_334250018.1">
    <property type="nucleotide sequence ID" value="NZ_JBAKBE010000001.1"/>
</dbReference>
<evidence type="ECO:0000313" key="2">
    <source>
        <dbReference type="Proteomes" id="UP001380822"/>
    </source>
</evidence>
<accession>A0ABU7ZIA5</accession>
<dbReference type="EMBL" id="JBAKBE010000001">
    <property type="protein sequence ID" value="MEH0094736.1"/>
    <property type="molecule type" value="Genomic_DNA"/>
</dbReference>
<keyword evidence="2" id="KW-1185">Reference proteome</keyword>
<reference evidence="1 2" key="1">
    <citation type="submission" date="2024-02" db="EMBL/GenBank/DDBJ databases">
        <title>A new putative Pannonibacter species isolated from two cases of bloodstream infections in paediatric patients.</title>
        <authorList>
            <person name="Castellana S."/>
            <person name="De Laurentiis V."/>
            <person name="Grassi M."/>
            <person name="De Leonardis F."/>
            <person name="Mosca A."/>
            <person name="De Carlo C."/>
            <person name="Sparapano E."/>
            <person name="Ronga L."/>
            <person name="Santacroce L."/>
            <person name="Chironna M."/>
            <person name="De Robertis A."/>
            <person name="Bianco A."/>
            <person name="Del Sambro L."/>
            <person name="Capozzi L."/>
            <person name="Parisi A."/>
        </authorList>
    </citation>
    <scope>NUCLEOTIDE SEQUENCE [LARGE SCALE GENOMIC DNA]</scope>
    <source>
        <strain evidence="1 2">Pt2</strain>
    </source>
</reference>
<evidence type="ECO:0000313" key="1">
    <source>
        <dbReference type="EMBL" id="MEH0094736.1"/>
    </source>
</evidence>
<evidence type="ECO:0008006" key="3">
    <source>
        <dbReference type="Google" id="ProtNLM"/>
    </source>
</evidence>
<comment type="caution">
    <text evidence="1">The sequence shown here is derived from an EMBL/GenBank/DDBJ whole genome shotgun (WGS) entry which is preliminary data.</text>
</comment>
<proteinExistence type="predicted"/>
<gene>
    <name evidence="1" type="ORF">V6L76_00625</name>
</gene>